<comment type="subcellular location">
    <subcellularLocation>
        <location evidence="1">Secreted</location>
    </subcellularLocation>
</comment>
<keyword evidence="4 8" id="KW-0732">Signal</keyword>
<sequence length="2656" mass="295140">MGDTKLCLLMLLSTSALTFAQDDGQSTCLLAKTYKTLQKYEYRYEAESLNAINGASVLKNGPKASCTVEIEVPQTCSFIVRTTGCSLSEVVGMDAAGNPVFGPAPSSADFAAEMEKYPLKVVAEGVYDVKLYPEDGETTTILNIKRGIISALAVPLLRANNRNMPTIHGKCKTHYRVNTRGGIATDVTLNRDLSTCDGFVPMRDYTSPLALISGMHYPLAQLIKSHQTCSYMFDNKKKHMTSASCTENHILVPFSYNGQYGVTNVGKQELTLVSVSAHNERVFHHSDIVKGLHMEAVEDKSAVQDKNAALNLLRELATLPETEGERRAHLFHKLVTVVRGMKVGTLSPAIPEALAVSRVLTYQVLAQCGTPECSSAIMQILRSFDSSSQMVDASVFAMGLVSNPSALLIHDLLQMAKYKPSKPIMYALSNVVKRFYKAEGKVIPEISSVAEFMAERLGDCSGDNDNTFMTLRVIGNMGPAVVPANAALRDAVIRCVNQPAASLAIQQAAVQVYRLTPASEEEREVLLRVLLDSASPVQKRIAAYLVLMKDPQKSELIQLIDAFSSEQDVQIKSFIISHLNNILTSTESETKELRQKIRTVLQGKAIEPVVDLSSLSRNYKFESAEGNIIFDGTGYLPREIMLEMTLKAFGFDAEMMEIGMELKGFEPTFDALFGENGFFPDTALKTMCFVSDNAPPGANEILETVLPRLGNDRMKSQTSQKLMMEIGNNLKKLVGDLKSLQSPEAIAYLRLLGNELGYLTTKEVQEMAYSVTTMIDSMFRISPSDLIVGMMAKGDNTIFAHYIFMDNEFFLPTLTGVPLRIGLSGTFTPGIKGGIKLNRDMSEVSFMPSAGIEFVTQVGSHIPEYINSGLEMHTNIFHESGLSAKLSMAHDQVKLIIPAPTRPTKLIKMTNTLVAVTGSEVKTITPRLDKVEVSKCSPFFTGMKFCTSLNYFDAFAKETTPYFPLTGDSSFEMELYPTGEVTEYTAAVGYELLKEGEEGRQKVDSLKFVLRAEGPQPTEARAILKYNRKKYVITADVQIPDYDVEAGLRLGLVNGNTRGKGTHSIYLDFLNKNLPQLSLVGRANLKAMKEGMLQFQLVAPSVDADAAVTAKLKYDEEMELELESKIKLMDAISKQKIEVKYDDRKIKVEFKSDMKTEVFEEYANEILDTQVGQTDMRVREIFKTFVEETNNHIEIYADEIPYIENFRLPDMPEISLPEMLFLNIHAKAVYHFSNEHFTFDIPLPYGGQSSEELNFPQTLTTPSISLPKFGLDIVSTEIPMPQFVVPESFSISIPLFGKAEVMSLWRSNLYTMEASAAVGKDALETPSYSFRFDLNGISPLESLSVRMKGLGMLTLSESIEATFESSFAHKFIGASVKIVEEVTSTDKIYFKLSSKIEATSPFGLHFALEHTGVTGINTEEISADNNFLAMVKAGPIFAKTISAQSFTIFLDRLEAKIHSTIQFDSTIFQAQNTISAALANWEFAVVSSTSVLENIMKHVIELSFKDYKLSLKCDARGHVLDMTIHNHAEASAGSREIAMSIETNADNSDKRVHSLLTASLDANGLAVNSNLTVKPFENDASATAREDFAANGAHNLTFTLFGLAFKSKAEATASEYGSYTHDILIYLLPYFLSANVMNNLKVVDGNFINEANLKAELYKIDLTGSLKAMFGHEEVKHIYQVNYADMTATAKYTTTGKVLGAHINHNSEIEIIGLAARISNDVRFNSQSMRFDHSMRCSIVPFDINIDAIFNADGDINMYGKHSAQLYGKFLLKAQPLAFAGSHECRASVTQMLDNGFSLETTFDNKIESVLSLQEQTTSYSMRSKINGHAFNQVMSIYNTAERTGIEISGTVLTNMIDTENQEFTVSGYVKYDKNANTHNIQFPVLENLLFDREVVNEWVALYAEALQSYIINDEVMSTIEDLPRTVMAIIRDMNIEGNAIQLKQYFTNFTERSISAEDVKVYMNNLAQTYEEMMTNVMLFIVFGSYGLQEKLRTYELPRIILEETQQQLYALDVEYKISDTLEYVFNELVTPYLEALIKMIPEEFSSDPNEYILGLLQDSGILDSISEFLANIRELIIKTESDRKILAVLYTAVDLIQKLRIEETISATVQMVQDANMPTKFLQAFQSAIDYLKSTEVNVIFQELNMFIETIVQKLNSFNYNDFVDYTNLYIAEFTAYLNHLIKTSEIPQKLEATVHFPEISFPSIPHFPMEKLVKSLQLPENKLPALPSGIVIPCFGKLYGEMKFLTPIYTVKMAAGFQNTTENEMTPHFTGFLNSQAMSPFFEILDYKLESSTRIAIPKKSRVVLVETVQFNHLALGLEHQASLTLYGQAAQAQAKTAVKVTTTPYAANISNTAFIAIEDGISASLDTNYAHSVDFPFVGVASEVTATQKSIARLDPFTSTLTVDNSGTGKVNGDDVIHKSNLQLSSTPNIATLTFFGDTTSSTLTLKQQITAEIGTLSHFKFNVRNEAEAPLIESSVLVVSGQAKLYDMKVELKANHDTKLREDIRGDLHSGINVVVHPAEFVFELQNRGNVFIGPIGFSTHIELQNDCSVIFTPDSQKITRVALVVLDDYKVFYNVTVLLENSELENLLTDETVDVNAEAAPLVRIIGLVQIPDDDEFVYGVLQQVSEELEAYVKSNDGRLEIDLEYPLPQ</sequence>
<dbReference type="Gene3D" id="2.30.230.10">
    <property type="entry name" value="Lipovitellin, beta-sheet shell regions, chain A"/>
    <property type="match status" value="1"/>
</dbReference>
<evidence type="ECO:0000256" key="7">
    <source>
        <dbReference type="PROSITE-ProRule" id="PRU00557"/>
    </source>
</evidence>
<dbReference type="PANTHER" id="PTHR13769:SF5">
    <property type="entry name" value="APOLIPOPROTEIN B-100-RELATED"/>
    <property type="match status" value="1"/>
</dbReference>
<dbReference type="Pfam" id="PF01347">
    <property type="entry name" value="Vitellogenin_N"/>
    <property type="match status" value="1"/>
</dbReference>
<dbReference type="GO" id="GO:0042953">
    <property type="term" value="P:lipoprotein transport"/>
    <property type="evidence" value="ECO:0007669"/>
    <property type="project" value="TreeGrafter"/>
</dbReference>
<keyword evidence="11" id="KW-1185">Reference proteome</keyword>
<evidence type="ECO:0000256" key="3">
    <source>
        <dbReference type="ARBA" id="ARBA00022525"/>
    </source>
</evidence>
<evidence type="ECO:0000256" key="4">
    <source>
        <dbReference type="ARBA" id="ARBA00022729"/>
    </source>
</evidence>
<dbReference type="InterPro" id="IPR001747">
    <property type="entry name" value="Vitellogenin_N"/>
</dbReference>
<dbReference type="Gene3D" id="2.20.80.10">
    <property type="entry name" value="Lipovitellin-phosvitin complex, chain A, domain 4"/>
    <property type="match status" value="1"/>
</dbReference>
<dbReference type="PANTHER" id="PTHR13769">
    <property type="entry name" value="APOLIPOPROTEIN B"/>
    <property type="match status" value="1"/>
</dbReference>
<name>A0AA88NF27_CHASR</name>
<dbReference type="PROSITE" id="PS51211">
    <property type="entry name" value="VITELLOGENIN"/>
    <property type="match status" value="1"/>
</dbReference>
<dbReference type="GO" id="GO:0030301">
    <property type="term" value="P:cholesterol transport"/>
    <property type="evidence" value="ECO:0007669"/>
    <property type="project" value="TreeGrafter"/>
</dbReference>
<comment type="caution">
    <text evidence="7">Lacks conserved residue(s) required for the propagation of feature annotation.</text>
</comment>
<dbReference type="InterPro" id="IPR009454">
    <property type="entry name" value="Lipid_transpt_open_b-sht"/>
</dbReference>
<feature type="chain" id="PRO_5041674108" description="Vitellogenin domain-containing protein" evidence="8">
    <location>
        <begin position="21"/>
        <end position="2656"/>
    </location>
</feature>
<reference evidence="10" key="1">
    <citation type="submission" date="2023-07" db="EMBL/GenBank/DDBJ databases">
        <title>Chromosome-level Genome Assembly of Striped Snakehead (Channa striata).</title>
        <authorList>
            <person name="Liu H."/>
        </authorList>
    </citation>
    <scope>NUCLEOTIDE SEQUENCE</scope>
    <source>
        <strain evidence="10">Gz</strain>
        <tissue evidence="10">Muscle</tissue>
    </source>
</reference>
<keyword evidence="5" id="KW-0445">Lipid transport</keyword>
<dbReference type="InterPro" id="IPR015819">
    <property type="entry name" value="Lipid_transp_b-sht_shell"/>
</dbReference>
<keyword evidence="3" id="KW-0964">Secreted</keyword>
<dbReference type="Gene3D" id="1.25.10.20">
    <property type="entry name" value="Vitellinogen, superhelical"/>
    <property type="match status" value="1"/>
</dbReference>
<dbReference type="InterPro" id="IPR052418">
    <property type="entry name" value="Apolipoprotein_B"/>
</dbReference>
<proteinExistence type="predicted"/>
<evidence type="ECO:0000313" key="10">
    <source>
        <dbReference type="EMBL" id="KAK2856131.1"/>
    </source>
</evidence>
<dbReference type="InterPro" id="IPR015255">
    <property type="entry name" value="Vitellinogen_open_b-sht"/>
</dbReference>
<dbReference type="SUPFAM" id="SSF48431">
    <property type="entry name" value="Lipovitellin-phosvitin complex, superhelical domain"/>
    <property type="match status" value="1"/>
</dbReference>
<keyword evidence="2" id="KW-0813">Transport</keyword>
<dbReference type="Pfam" id="PF06448">
    <property type="entry name" value="DUF1081"/>
    <property type="match status" value="1"/>
</dbReference>
<dbReference type="GO" id="GO:0120020">
    <property type="term" value="F:cholesterol transfer activity"/>
    <property type="evidence" value="ECO:0007669"/>
    <property type="project" value="TreeGrafter"/>
</dbReference>
<dbReference type="GO" id="GO:0034359">
    <property type="term" value="C:mature chylomicron"/>
    <property type="evidence" value="ECO:0007669"/>
    <property type="project" value="TreeGrafter"/>
</dbReference>
<dbReference type="InterPro" id="IPR011030">
    <property type="entry name" value="Lipovitellin_superhlx_dom"/>
</dbReference>
<keyword evidence="6" id="KW-0325">Glycoprotein</keyword>
<evidence type="ECO:0000256" key="2">
    <source>
        <dbReference type="ARBA" id="ARBA00022448"/>
    </source>
</evidence>
<dbReference type="GO" id="GO:0034361">
    <property type="term" value="C:very-low-density lipoprotein particle"/>
    <property type="evidence" value="ECO:0007669"/>
    <property type="project" value="TreeGrafter"/>
</dbReference>
<gene>
    <name evidence="10" type="ORF">Q5P01_004866</name>
</gene>
<dbReference type="Proteomes" id="UP001187415">
    <property type="component" value="Unassembled WGS sequence"/>
</dbReference>
<dbReference type="GO" id="GO:0006642">
    <property type="term" value="P:triglyceride mobilization"/>
    <property type="evidence" value="ECO:0007669"/>
    <property type="project" value="TreeGrafter"/>
</dbReference>
<dbReference type="SMART" id="SM01169">
    <property type="entry name" value="DUF1943"/>
    <property type="match status" value="1"/>
</dbReference>
<comment type="caution">
    <text evidence="10">The sequence shown here is derived from an EMBL/GenBank/DDBJ whole genome shotgun (WGS) entry which is preliminary data.</text>
</comment>
<protein>
    <recommendedName>
        <fullName evidence="9">Vitellogenin domain-containing protein</fullName>
    </recommendedName>
</protein>
<feature type="domain" description="Vitellogenin" evidence="9">
    <location>
        <begin position="34"/>
        <end position="672"/>
    </location>
</feature>
<dbReference type="GO" id="GO:0050750">
    <property type="term" value="F:low-density lipoprotein particle receptor binding"/>
    <property type="evidence" value="ECO:0007669"/>
    <property type="project" value="TreeGrafter"/>
</dbReference>
<dbReference type="SMART" id="SM00638">
    <property type="entry name" value="LPD_N"/>
    <property type="match status" value="1"/>
</dbReference>
<accession>A0AA88NF27</accession>
<organism evidence="10 11">
    <name type="scientific">Channa striata</name>
    <name type="common">Snakehead murrel</name>
    <name type="synonym">Ophicephalus striatus</name>
    <dbReference type="NCBI Taxonomy" id="64152"/>
    <lineage>
        <taxon>Eukaryota</taxon>
        <taxon>Metazoa</taxon>
        <taxon>Chordata</taxon>
        <taxon>Craniata</taxon>
        <taxon>Vertebrata</taxon>
        <taxon>Euteleostomi</taxon>
        <taxon>Actinopterygii</taxon>
        <taxon>Neopterygii</taxon>
        <taxon>Teleostei</taxon>
        <taxon>Neoteleostei</taxon>
        <taxon>Acanthomorphata</taxon>
        <taxon>Anabantaria</taxon>
        <taxon>Anabantiformes</taxon>
        <taxon>Channoidei</taxon>
        <taxon>Channidae</taxon>
        <taxon>Channa</taxon>
    </lineage>
</organism>
<evidence type="ECO:0000259" key="9">
    <source>
        <dbReference type="PROSITE" id="PS51211"/>
    </source>
</evidence>
<dbReference type="FunFam" id="2.30.230.10:FF:000003">
    <property type="entry name" value="Apolipoprotein B"/>
    <property type="match status" value="1"/>
</dbReference>
<evidence type="ECO:0000256" key="8">
    <source>
        <dbReference type="SAM" id="SignalP"/>
    </source>
</evidence>
<dbReference type="Pfam" id="PF09172">
    <property type="entry name" value="Vit_open_b-sht"/>
    <property type="match status" value="1"/>
</dbReference>
<evidence type="ECO:0000313" key="11">
    <source>
        <dbReference type="Proteomes" id="UP001187415"/>
    </source>
</evidence>
<dbReference type="InterPro" id="IPR015816">
    <property type="entry name" value="Vitellinogen_b-sht_N"/>
</dbReference>
<dbReference type="GO" id="GO:0042632">
    <property type="term" value="P:cholesterol homeostasis"/>
    <property type="evidence" value="ECO:0007669"/>
    <property type="project" value="TreeGrafter"/>
</dbReference>
<dbReference type="SUPFAM" id="SSF56968">
    <property type="entry name" value="Lipovitellin-phosvitin complex, beta-sheet shell regions"/>
    <property type="match status" value="2"/>
</dbReference>
<evidence type="ECO:0000256" key="5">
    <source>
        <dbReference type="ARBA" id="ARBA00023055"/>
    </source>
</evidence>
<evidence type="ECO:0000256" key="1">
    <source>
        <dbReference type="ARBA" id="ARBA00004613"/>
    </source>
</evidence>
<feature type="signal peptide" evidence="8">
    <location>
        <begin position="1"/>
        <end position="20"/>
    </location>
</feature>
<evidence type="ECO:0000256" key="6">
    <source>
        <dbReference type="ARBA" id="ARBA00023180"/>
    </source>
</evidence>
<dbReference type="EMBL" id="JAUPFM010000003">
    <property type="protein sequence ID" value="KAK2856131.1"/>
    <property type="molecule type" value="Genomic_DNA"/>
</dbReference>
<dbReference type="GO" id="GO:0034362">
    <property type="term" value="C:low-density lipoprotein particle"/>
    <property type="evidence" value="ECO:0007669"/>
    <property type="project" value="TreeGrafter"/>
</dbReference>